<name>A0A9Q0GJX9_9ROSI</name>
<dbReference type="Gene3D" id="1.20.5.4130">
    <property type="match status" value="1"/>
</dbReference>
<dbReference type="GO" id="GO:0005524">
    <property type="term" value="F:ATP binding"/>
    <property type="evidence" value="ECO:0007669"/>
    <property type="project" value="UniProtKB-KW"/>
</dbReference>
<dbReference type="Pfam" id="PF00931">
    <property type="entry name" value="NB-ARC"/>
    <property type="match status" value="1"/>
</dbReference>
<keyword evidence="4" id="KW-0611">Plant defense</keyword>
<dbReference type="PANTHER" id="PTHR36766">
    <property type="entry name" value="PLANT BROAD-SPECTRUM MILDEW RESISTANCE PROTEIN RPW8"/>
    <property type="match status" value="1"/>
</dbReference>
<keyword evidence="3" id="KW-0547">Nucleotide-binding</keyword>
<reference evidence="10" key="1">
    <citation type="submission" date="2022-02" db="EMBL/GenBank/DDBJ databases">
        <authorList>
            <person name="Henning P.M."/>
            <person name="McCubbin A.G."/>
            <person name="Shore J.S."/>
        </authorList>
    </citation>
    <scope>NUCLEOTIDE SEQUENCE</scope>
    <source>
        <strain evidence="10">F60SS</strain>
        <tissue evidence="10">Leaves</tissue>
    </source>
</reference>
<dbReference type="GO" id="GO:0043531">
    <property type="term" value="F:ADP binding"/>
    <property type="evidence" value="ECO:0007669"/>
    <property type="project" value="InterPro"/>
</dbReference>
<accession>A0A9Q0GJX9</accession>
<dbReference type="InterPro" id="IPR003591">
    <property type="entry name" value="Leu-rich_rpt_typical-subtyp"/>
</dbReference>
<dbReference type="SUPFAM" id="SSF52540">
    <property type="entry name" value="P-loop containing nucleoside triphosphate hydrolases"/>
    <property type="match status" value="1"/>
</dbReference>
<dbReference type="OrthoDB" id="1733640at2759"/>
<dbReference type="InterPro" id="IPR056789">
    <property type="entry name" value="LRR_R13L1-DRL21"/>
</dbReference>
<dbReference type="GO" id="GO:0006952">
    <property type="term" value="P:defense response"/>
    <property type="evidence" value="ECO:0007669"/>
    <property type="project" value="UniProtKB-KW"/>
</dbReference>
<dbReference type="PRINTS" id="PR00364">
    <property type="entry name" value="DISEASERSIST"/>
</dbReference>
<dbReference type="InterPro" id="IPR042197">
    <property type="entry name" value="Apaf_helical"/>
</dbReference>
<keyword evidence="2" id="KW-0677">Repeat</keyword>
<evidence type="ECO:0000313" key="10">
    <source>
        <dbReference type="EMBL" id="KAJ4849939.1"/>
    </source>
</evidence>
<feature type="domain" description="Disease resistance protein winged helix" evidence="8">
    <location>
        <begin position="429"/>
        <end position="497"/>
    </location>
</feature>
<protein>
    <recommendedName>
        <fullName evidence="12">Disease resistance RPP13-like protein 1</fullName>
    </recommendedName>
</protein>
<evidence type="ECO:0000259" key="7">
    <source>
        <dbReference type="Pfam" id="PF18052"/>
    </source>
</evidence>
<comment type="caution">
    <text evidence="10">The sequence shown here is derived from an EMBL/GenBank/DDBJ whole genome shotgun (WGS) entry which is preliminary data.</text>
</comment>
<dbReference type="AlphaFoldDB" id="A0A9Q0GJX9"/>
<evidence type="ECO:0000256" key="5">
    <source>
        <dbReference type="ARBA" id="ARBA00022840"/>
    </source>
</evidence>
<evidence type="ECO:0008006" key="12">
    <source>
        <dbReference type="Google" id="ProtNLM"/>
    </source>
</evidence>
<evidence type="ECO:0000313" key="11">
    <source>
        <dbReference type="Proteomes" id="UP001141552"/>
    </source>
</evidence>
<sequence length="1275" mass="144632">MSVSIVAGAALSAVIRVLVQKLASPVVVDFFKSGRKLDAQLLEKLKIIMITVEGLLDDAEEKQATRPAVLRWLDELKDAAFHADDLLDEIAYESLRRELKARGQVRKFLSSLNPAQQKVKRKLNGKLKDILNKLEYLVQQNSSLGLVKKHVTHIPHINRLHVTSLLDDSIYVRNHEKEKLVQLLLSHEANAKRFEMIPISGLGGIGKTTLAQLAYNDETVKQWFHPKVWLSVSETFDARRLTEDILKSVCEMNCGNMTDDQLHKKLEEALEGQKILLVLDDVWSVDTAHWDFLLRPFKSAAEGSKVVITTRDEKMASVQSTTCVQLDKLDDDDSRSLFAFHAFGVEDPSIFPELNRIGRDIITKCDGLPLAIKVVGRLLSSSREALEWEEILKSSYWDQLLDEKILPALKLSYHYMPPELKQCFAYCAIFPKDYSIDKEELVHLWMAEGLLFQIREDIEIEEIGEKCIQGLVSRSFLQQSSEDPRLLSMHDMVNDLARFISGAFCCRVEKDRASNVATERTRYLSFGGAGFDLLEEQTQKTKYLRTLSSFSADPFFDGESYVDLLMALPCLRVLRFPDLDAVSEEFPDSIDHFKHLRYLDLSHSLIDSLPQGVYNSYNLQTLILRYCVQLIELPDIFGNLKNLRYLDLGETSMMRLPATMKNLTNLHHLDIRDTNISEMPPQLGQLAKLVVLTDFFVGKNKGSSIAELGPLGHLRGELCIWNLENVVDTRHAIEANLKAKRYIEKLVLIWNCNRRTGFGSKKDRDILEHLRPNTNLKELSIDGFWDIRFPDWLGDHRFTNLSTLTLIHGRYCSELPALGQLEFLKELYIADFDRIVKVGPEFYGNISNSNNRKAFPSLQELTFSEMPQFQELMAPPTDDMEGRAFPLLQKLCMNGCPKLKRILPHYLLPSLTVLDTTSWPVLDAIPRTPGIHVMRFGDGFKLSKLPTGLYNLCVTKFGSTFDKLLKEMESTWYSDSAVEGVEIYGCTEIRCFPLGRFKNLSRLVVKNCWRFESLYCGDAQGPLTSLHCLKIIGCHKFISFPEGGILHAPNLRELELCEATALESLPMHMHSLLPSLTELRIKSCANLKSFSEGGLPSTIEVLEIFDCKGIEPSPEGGFPSNINVLSIRGCDKLVADRNRWGLRTLASLSSLEIGGCEEELESFPEETFLPSSITSLSLSYFTQLKSLDYKGLEHLSSLTELKLSTCTKLQFLPEKGLPSSLQCLELWHCHETLNKRCQEQGEDWPKICHIPNIEIDEVAIRGLHPIAKFLSSFGF</sequence>
<feature type="domain" description="R13L1/DRL21-like LRR repeat region" evidence="9">
    <location>
        <begin position="705"/>
        <end position="831"/>
    </location>
</feature>
<evidence type="ECO:0000259" key="9">
    <source>
        <dbReference type="Pfam" id="PF25019"/>
    </source>
</evidence>
<evidence type="ECO:0000259" key="6">
    <source>
        <dbReference type="Pfam" id="PF00931"/>
    </source>
</evidence>
<dbReference type="Gene3D" id="3.40.50.300">
    <property type="entry name" value="P-loop containing nucleotide triphosphate hydrolases"/>
    <property type="match status" value="1"/>
</dbReference>
<dbReference type="InterPro" id="IPR058922">
    <property type="entry name" value="WHD_DRP"/>
</dbReference>
<dbReference type="SMART" id="SM00369">
    <property type="entry name" value="LRR_TYP"/>
    <property type="match status" value="3"/>
</dbReference>
<dbReference type="Pfam" id="PF25019">
    <property type="entry name" value="LRR_R13L1-DRL21"/>
    <property type="match status" value="1"/>
</dbReference>
<dbReference type="Gene3D" id="3.80.10.10">
    <property type="entry name" value="Ribonuclease Inhibitor"/>
    <property type="match status" value="4"/>
</dbReference>
<evidence type="ECO:0000256" key="2">
    <source>
        <dbReference type="ARBA" id="ARBA00022737"/>
    </source>
</evidence>
<dbReference type="Gene3D" id="1.10.8.430">
    <property type="entry name" value="Helical domain of apoptotic protease-activating factors"/>
    <property type="match status" value="1"/>
</dbReference>
<dbReference type="Gene3D" id="1.10.10.10">
    <property type="entry name" value="Winged helix-like DNA-binding domain superfamily/Winged helix DNA-binding domain"/>
    <property type="match status" value="1"/>
</dbReference>
<dbReference type="Pfam" id="PF18052">
    <property type="entry name" value="Rx_N"/>
    <property type="match status" value="1"/>
</dbReference>
<dbReference type="Proteomes" id="UP001141552">
    <property type="component" value="Unassembled WGS sequence"/>
</dbReference>
<dbReference type="InterPro" id="IPR032675">
    <property type="entry name" value="LRR_dom_sf"/>
</dbReference>
<dbReference type="FunFam" id="1.10.10.10:FF:000322">
    <property type="entry name" value="Probable disease resistance protein At1g63360"/>
    <property type="match status" value="1"/>
</dbReference>
<keyword evidence="11" id="KW-1185">Reference proteome</keyword>
<dbReference type="InterPro" id="IPR036388">
    <property type="entry name" value="WH-like_DNA-bd_sf"/>
</dbReference>
<dbReference type="Pfam" id="PF23559">
    <property type="entry name" value="WHD_DRP"/>
    <property type="match status" value="1"/>
</dbReference>
<dbReference type="SUPFAM" id="SSF52058">
    <property type="entry name" value="L domain-like"/>
    <property type="match status" value="2"/>
</dbReference>
<dbReference type="InterPro" id="IPR041118">
    <property type="entry name" value="Rx_N"/>
</dbReference>
<evidence type="ECO:0000256" key="4">
    <source>
        <dbReference type="ARBA" id="ARBA00022821"/>
    </source>
</evidence>
<proteinExistence type="predicted"/>
<feature type="domain" description="NB-ARC" evidence="6">
    <location>
        <begin position="176"/>
        <end position="343"/>
    </location>
</feature>
<keyword evidence="5" id="KW-0067">ATP-binding</keyword>
<reference evidence="10" key="2">
    <citation type="journal article" date="2023" name="Plants (Basel)">
        <title>Annotation of the Turnera subulata (Passifloraceae) Draft Genome Reveals the S-Locus Evolved after the Divergence of Turneroideae from Passifloroideae in a Stepwise Manner.</title>
        <authorList>
            <person name="Henning P.M."/>
            <person name="Roalson E.H."/>
            <person name="Mir W."/>
            <person name="McCubbin A.G."/>
            <person name="Shore J.S."/>
        </authorList>
    </citation>
    <scope>NUCLEOTIDE SEQUENCE</scope>
    <source>
        <strain evidence="10">F60SS</strain>
    </source>
</reference>
<dbReference type="EMBL" id="JAKUCV010000445">
    <property type="protein sequence ID" value="KAJ4849939.1"/>
    <property type="molecule type" value="Genomic_DNA"/>
</dbReference>
<dbReference type="GO" id="GO:0051707">
    <property type="term" value="P:response to other organism"/>
    <property type="evidence" value="ECO:0007669"/>
    <property type="project" value="UniProtKB-ARBA"/>
</dbReference>
<evidence type="ECO:0000256" key="1">
    <source>
        <dbReference type="ARBA" id="ARBA00022614"/>
    </source>
</evidence>
<dbReference type="PANTHER" id="PTHR36766:SF40">
    <property type="entry name" value="DISEASE RESISTANCE PROTEIN RGA3"/>
    <property type="match status" value="1"/>
</dbReference>
<gene>
    <name evidence="10" type="ORF">Tsubulata_003813</name>
</gene>
<keyword evidence="1" id="KW-0433">Leucine-rich repeat</keyword>
<feature type="domain" description="Disease resistance N-terminal" evidence="7">
    <location>
        <begin position="11"/>
        <end position="103"/>
    </location>
</feature>
<evidence type="ECO:0000259" key="8">
    <source>
        <dbReference type="Pfam" id="PF23559"/>
    </source>
</evidence>
<organism evidence="10 11">
    <name type="scientific">Turnera subulata</name>
    <dbReference type="NCBI Taxonomy" id="218843"/>
    <lineage>
        <taxon>Eukaryota</taxon>
        <taxon>Viridiplantae</taxon>
        <taxon>Streptophyta</taxon>
        <taxon>Embryophyta</taxon>
        <taxon>Tracheophyta</taxon>
        <taxon>Spermatophyta</taxon>
        <taxon>Magnoliopsida</taxon>
        <taxon>eudicotyledons</taxon>
        <taxon>Gunneridae</taxon>
        <taxon>Pentapetalae</taxon>
        <taxon>rosids</taxon>
        <taxon>fabids</taxon>
        <taxon>Malpighiales</taxon>
        <taxon>Passifloraceae</taxon>
        <taxon>Turnera</taxon>
    </lineage>
</organism>
<evidence type="ECO:0000256" key="3">
    <source>
        <dbReference type="ARBA" id="ARBA00022741"/>
    </source>
</evidence>
<dbReference type="InterPro" id="IPR002182">
    <property type="entry name" value="NB-ARC"/>
</dbReference>
<dbReference type="InterPro" id="IPR027417">
    <property type="entry name" value="P-loop_NTPase"/>
</dbReference>